<evidence type="ECO:0000313" key="2">
    <source>
        <dbReference type="Proteomes" id="UP000546213"/>
    </source>
</evidence>
<comment type="caution">
    <text evidence="1">The sequence shown here is derived from an EMBL/GenBank/DDBJ whole genome shotgun (WGS) entry which is preliminary data.</text>
</comment>
<gene>
    <name evidence="1" type="ORF">FPCIR_10165</name>
</gene>
<keyword evidence="2" id="KW-1185">Reference proteome</keyword>
<organism evidence="1 2">
    <name type="scientific">Fusarium pseudocircinatum</name>
    <dbReference type="NCBI Taxonomy" id="56676"/>
    <lineage>
        <taxon>Eukaryota</taxon>
        <taxon>Fungi</taxon>
        <taxon>Dikarya</taxon>
        <taxon>Ascomycota</taxon>
        <taxon>Pezizomycotina</taxon>
        <taxon>Sordariomycetes</taxon>
        <taxon>Hypocreomycetidae</taxon>
        <taxon>Hypocreales</taxon>
        <taxon>Nectriaceae</taxon>
        <taxon>Fusarium</taxon>
        <taxon>Fusarium fujikuroi species complex</taxon>
    </lineage>
</organism>
<name>A0A8H5NW19_9HYPO</name>
<accession>A0A8H5NW19</accession>
<proteinExistence type="predicted"/>
<dbReference type="EMBL" id="JAAOAS010000290">
    <property type="protein sequence ID" value="KAF5581436.1"/>
    <property type="molecule type" value="Genomic_DNA"/>
</dbReference>
<sequence length="97" mass="10862">MDLVDGSFDPTFVKWVKTTETALAEARGKKDQLVTDPYDRPSNTVHTTTPPLRWILLTVGSFDLTFVKWVKTTETAQIKKGQLVTDHPAKDTVNQSS</sequence>
<dbReference type="AlphaFoldDB" id="A0A8H5NW19"/>
<dbReference type="Proteomes" id="UP000546213">
    <property type="component" value="Unassembled WGS sequence"/>
</dbReference>
<evidence type="ECO:0000313" key="1">
    <source>
        <dbReference type="EMBL" id="KAF5581436.1"/>
    </source>
</evidence>
<protein>
    <submittedName>
        <fullName evidence="1">Uncharacterized protein</fullName>
    </submittedName>
</protein>
<reference evidence="1 2" key="1">
    <citation type="submission" date="2020-05" db="EMBL/GenBank/DDBJ databases">
        <title>Identification and distribution of gene clusters putatively required for synthesis of sphingolipid metabolism inhibitors in phylogenetically diverse species of the filamentous fungus Fusarium.</title>
        <authorList>
            <person name="Kim H.-S."/>
            <person name="Busman M."/>
            <person name="Brown D.W."/>
            <person name="Divon H."/>
            <person name="Uhlig S."/>
            <person name="Proctor R.H."/>
        </authorList>
    </citation>
    <scope>NUCLEOTIDE SEQUENCE [LARGE SCALE GENOMIC DNA]</scope>
    <source>
        <strain evidence="1 2">NRRL 36939</strain>
    </source>
</reference>